<dbReference type="InterPro" id="IPR003738">
    <property type="entry name" value="SRAP"/>
</dbReference>
<proteinExistence type="inferred from homology"/>
<evidence type="ECO:0000256" key="8">
    <source>
        <dbReference type="RuleBase" id="RU364100"/>
    </source>
</evidence>
<evidence type="ECO:0000256" key="2">
    <source>
        <dbReference type="ARBA" id="ARBA00022670"/>
    </source>
</evidence>
<evidence type="ECO:0000256" key="5">
    <source>
        <dbReference type="ARBA" id="ARBA00023124"/>
    </source>
</evidence>
<dbReference type="PANTHER" id="PTHR13604">
    <property type="entry name" value="DC12-RELATED"/>
    <property type="match status" value="1"/>
</dbReference>
<keyword evidence="4 8" id="KW-0378">Hydrolase</keyword>
<keyword evidence="11" id="KW-1185">Reference proteome</keyword>
<keyword evidence="3" id="KW-0227">DNA damage</keyword>
<evidence type="ECO:0000256" key="9">
    <source>
        <dbReference type="SAM" id="MobiDB-lite"/>
    </source>
</evidence>
<dbReference type="Pfam" id="PF02586">
    <property type="entry name" value="SRAP"/>
    <property type="match status" value="1"/>
</dbReference>
<reference evidence="10 11" key="1">
    <citation type="submission" date="2021-08" db="EMBL/GenBank/DDBJ databases">
        <authorList>
            <person name="Peeters C."/>
        </authorList>
    </citation>
    <scope>NUCLEOTIDE SEQUENCE [LARGE SCALE GENOMIC DNA]</scope>
    <source>
        <strain evidence="10 11">LMG 32289</strain>
    </source>
</reference>
<evidence type="ECO:0000256" key="7">
    <source>
        <dbReference type="ARBA" id="ARBA00023239"/>
    </source>
</evidence>
<dbReference type="RefSeq" id="WP_223994135.1">
    <property type="nucleotide sequence ID" value="NZ_CAJZAG010000012.1"/>
</dbReference>
<evidence type="ECO:0000256" key="3">
    <source>
        <dbReference type="ARBA" id="ARBA00022763"/>
    </source>
</evidence>
<dbReference type="InterPro" id="IPR036590">
    <property type="entry name" value="SRAP-like"/>
</dbReference>
<evidence type="ECO:0000313" key="11">
    <source>
        <dbReference type="Proteomes" id="UP000706525"/>
    </source>
</evidence>
<keyword evidence="6" id="KW-0238">DNA-binding</keyword>
<organism evidence="10 11">
    <name type="scientific">Cupriavidus pampae</name>
    <dbReference type="NCBI Taxonomy" id="659251"/>
    <lineage>
        <taxon>Bacteria</taxon>
        <taxon>Pseudomonadati</taxon>
        <taxon>Pseudomonadota</taxon>
        <taxon>Betaproteobacteria</taxon>
        <taxon>Burkholderiales</taxon>
        <taxon>Burkholderiaceae</taxon>
        <taxon>Cupriavidus</taxon>
    </lineage>
</organism>
<gene>
    <name evidence="10" type="ORF">LMG32289_05501</name>
</gene>
<keyword evidence="2 8" id="KW-0645">Protease</keyword>
<evidence type="ECO:0000256" key="6">
    <source>
        <dbReference type="ARBA" id="ARBA00023125"/>
    </source>
</evidence>
<dbReference type="EC" id="3.4.-.-" evidence="8"/>
<dbReference type="EMBL" id="CAJZAG010000012">
    <property type="protein sequence ID" value="CAG9184070.1"/>
    <property type="molecule type" value="Genomic_DNA"/>
</dbReference>
<name>A0ABM8XUM0_9BURK</name>
<evidence type="ECO:0000256" key="4">
    <source>
        <dbReference type="ARBA" id="ARBA00022801"/>
    </source>
</evidence>
<evidence type="ECO:0000256" key="1">
    <source>
        <dbReference type="ARBA" id="ARBA00008136"/>
    </source>
</evidence>
<feature type="region of interest" description="Disordered" evidence="9">
    <location>
        <begin position="206"/>
        <end position="228"/>
    </location>
</feature>
<accession>A0ABM8XUM0</accession>
<dbReference type="PANTHER" id="PTHR13604:SF0">
    <property type="entry name" value="ABASIC SITE PROCESSING PROTEIN HMCES"/>
    <property type="match status" value="1"/>
</dbReference>
<dbReference type="SUPFAM" id="SSF143081">
    <property type="entry name" value="BB1717-like"/>
    <property type="match status" value="1"/>
</dbReference>
<sequence length="228" mass="25767">MCNNYLPVQAQLLRDVYGVEPPALDYPTETWPDYMAPIVRLDSAGRPCASVANFGLVPKSRIPPGVKRFDTTNARSETLGERRTFSGPWKAGQYCVIPAQRVFEPCYEPTNGLEGKRSVRYGIWLKDQPVFGIAGLWREWPDGFLSMTMITVNADTHAVMSRMHAPGHEKRSVVMLPAGQWQDWLHCRHPDEARSFFQLYPAEQMEAAPAPRPARRKADDAQAELPVR</sequence>
<comment type="caution">
    <text evidence="10">The sequence shown here is derived from an EMBL/GenBank/DDBJ whole genome shotgun (WGS) entry which is preliminary data.</text>
</comment>
<protein>
    <recommendedName>
        <fullName evidence="8">Abasic site processing protein</fullName>
        <ecNumber evidence="8">3.4.-.-</ecNumber>
    </recommendedName>
</protein>
<comment type="similarity">
    <text evidence="1 8">Belongs to the SOS response-associated peptidase family.</text>
</comment>
<keyword evidence="5" id="KW-0190">Covalent protein-DNA linkage</keyword>
<dbReference type="Proteomes" id="UP000706525">
    <property type="component" value="Unassembled WGS sequence"/>
</dbReference>
<evidence type="ECO:0000313" key="10">
    <source>
        <dbReference type="EMBL" id="CAG9184070.1"/>
    </source>
</evidence>
<keyword evidence="7" id="KW-0456">Lyase</keyword>
<dbReference type="Gene3D" id="3.90.1680.10">
    <property type="entry name" value="SOS response associated peptidase-like"/>
    <property type="match status" value="1"/>
</dbReference>